<dbReference type="AlphaFoldDB" id="A0A165P2M5"/>
<dbReference type="Gene3D" id="3.40.50.300">
    <property type="entry name" value="P-loop containing nucleotide triphosphate hydrolases"/>
    <property type="match status" value="1"/>
</dbReference>
<sequence length="199" mass="23004">MSTAIPPLKGDAIGRYRIRLVGNSGTGKTTMLRRLESLLGIPALPMDLVFWEPNFVQVPRDVFRDRVQEFVDKHDQWVMDGNANLILGLSTTDIATDVIWLDPPFVLYFPRIFWRTMRRLFGYGEPCAPGCDETWRSVFFDKESILLWAITQHRRVRKRYNAACSADPVERGGKWRRLGGWGAEAKVWFEQVEELAKSR</sequence>
<dbReference type="InterPro" id="IPR052922">
    <property type="entry name" value="Cytidylate_Kinase-2"/>
</dbReference>
<dbReference type="PANTHER" id="PTHR37816">
    <property type="entry name" value="YALI0E33011P"/>
    <property type="match status" value="1"/>
</dbReference>
<protein>
    <recommendedName>
        <fullName evidence="3">P-loop containing nucleoside triphosphate hydrolase protein</fullName>
    </recommendedName>
</protein>
<evidence type="ECO:0000313" key="1">
    <source>
        <dbReference type="EMBL" id="KZW01555.1"/>
    </source>
</evidence>
<accession>A0A165P2M5</accession>
<gene>
    <name evidence="1" type="ORF">EXIGLDRAFT_717953</name>
</gene>
<dbReference type="SUPFAM" id="SSF52540">
    <property type="entry name" value="P-loop containing nucleoside triphosphate hydrolases"/>
    <property type="match status" value="1"/>
</dbReference>
<organism evidence="1 2">
    <name type="scientific">Exidia glandulosa HHB12029</name>
    <dbReference type="NCBI Taxonomy" id="1314781"/>
    <lineage>
        <taxon>Eukaryota</taxon>
        <taxon>Fungi</taxon>
        <taxon>Dikarya</taxon>
        <taxon>Basidiomycota</taxon>
        <taxon>Agaricomycotina</taxon>
        <taxon>Agaricomycetes</taxon>
        <taxon>Auriculariales</taxon>
        <taxon>Exidiaceae</taxon>
        <taxon>Exidia</taxon>
    </lineage>
</organism>
<keyword evidence="2" id="KW-1185">Reference proteome</keyword>
<dbReference type="Proteomes" id="UP000077266">
    <property type="component" value="Unassembled WGS sequence"/>
</dbReference>
<dbReference type="EMBL" id="KV425893">
    <property type="protein sequence ID" value="KZW01555.1"/>
    <property type="molecule type" value="Genomic_DNA"/>
</dbReference>
<reference evidence="1 2" key="1">
    <citation type="journal article" date="2016" name="Mol. Biol. Evol.">
        <title>Comparative Genomics of Early-Diverging Mushroom-Forming Fungi Provides Insights into the Origins of Lignocellulose Decay Capabilities.</title>
        <authorList>
            <person name="Nagy L.G."/>
            <person name="Riley R."/>
            <person name="Tritt A."/>
            <person name="Adam C."/>
            <person name="Daum C."/>
            <person name="Floudas D."/>
            <person name="Sun H."/>
            <person name="Yadav J.S."/>
            <person name="Pangilinan J."/>
            <person name="Larsson K.H."/>
            <person name="Matsuura K."/>
            <person name="Barry K."/>
            <person name="Labutti K."/>
            <person name="Kuo R."/>
            <person name="Ohm R.A."/>
            <person name="Bhattacharya S.S."/>
            <person name="Shirouzu T."/>
            <person name="Yoshinaga Y."/>
            <person name="Martin F.M."/>
            <person name="Grigoriev I.V."/>
            <person name="Hibbett D.S."/>
        </authorList>
    </citation>
    <scope>NUCLEOTIDE SEQUENCE [LARGE SCALE GENOMIC DNA]</scope>
    <source>
        <strain evidence="1 2">HHB12029</strain>
    </source>
</reference>
<dbReference type="InterPro" id="IPR027417">
    <property type="entry name" value="P-loop_NTPase"/>
</dbReference>
<dbReference type="OrthoDB" id="65590at2759"/>
<dbReference type="InParanoid" id="A0A165P2M5"/>
<proteinExistence type="predicted"/>
<dbReference type="PANTHER" id="PTHR37816:SF1">
    <property type="entry name" value="TOXIN"/>
    <property type="match status" value="1"/>
</dbReference>
<name>A0A165P2M5_EXIGL</name>
<evidence type="ECO:0000313" key="2">
    <source>
        <dbReference type="Proteomes" id="UP000077266"/>
    </source>
</evidence>
<evidence type="ECO:0008006" key="3">
    <source>
        <dbReference type="Google" id="ProtNLM"/>
    </source>
</evidence>